<evidence type="ECO:0000256" key="7">
    <source>
        <dbReference type="ARBA" id="ARBA00023170"/>
    </source>
</evidence>
<keyword evidence="3 9" id="KW-0812">Transmembrane</keyword>
<evidence type="ECO:0000256" key="9">
    <source>
        <dbReference type="RuleBase" id="RU000688"/>
    </source>
</evidence>
<dbReference type="GO" id="GO:0004930">
    <property type="term" value="F:G protein-coupled receptor activity"/>
    <property type="evidence" value="ECO:0007669"/>
    <property type="project" value="UniProtKB-KW"/>
</dbReference>
<feature type="transmembrane region" description="Helical" evidence="10">
    <location>
        <begin position="164"/>
        <end position="187"/>
    </location>
</feature>
<dbReference type="PANTHER" id="PTHR24249">
    <property type="entry name" value="HISTAMINE RECEPTOR-RELATED G-PROTEIN COUPLED RECEPTOR"/>
    <property type="match status" value="1"/>
</dbReference>
<reference evidence="12" key="1">
    <citation type="submission" date="2022-11" db="UniProtKB">
        <authorList>
            <consortium name="EnsemblMetazoa"/>
        </authorList>
    </citation>
    <scope>IDENTIFICATION</scope>
</reference>
<evidence type="ECO:0000256" key="1">
    <source>
        <dbReference type="ARBA" id="ARBA00004651"/>
    </source>
</evidence>
<feature type="transmembrane region" description="Helical" evidence="10">
    <location>
        <begin position="22"/>
        <end position="45"/>
    </location>
</feature>
<keyword evidence="13" id="KW-1185">Reference proteome</keyword>
<dbReference type="OrthoDB" id="5956898at2759"/>
<comment type="similarity">
    <text evidence="9">Belongs to the G-protein coupled receptor 1 family.</text>
</comment>
<dbReference type="SMART" id="SM01381">
    <property type="entry name" value="7TM_GPCR_Srsx"/>
    <property type="match status" value="1"/>
</dbReference>
<dbReference type="PRINTS" id="PR00237">
    <property type="entry name" value="GPCRRHODOPSN"/>
</dbReference>
<evidence type="ECO:0000256" key="5">
    <source>
        <dbReference type="ARBA" id="ARBA00023040"/>
    </source>
</evidence>
<feature type="transmembrane region" description="Helical" evidence="10">
    <location>
        <begin position="220"/>
        <end position="241"/>
    </location>
</feature>
<dbReference type="InterPro" id="IPR017452">
    <property type="entry name" value="GPCR_Rhodpsn_7TM"/>
</dbReference>
<accession>A0A913Y301</accession>
<evidence type="ECO:0000256" key="10">
    <source>
        <dbReference type="SAM" id="Phobius"/>
    </source>
</evidence>
<dbReference type="PANTHER" id="PTHR24249:SF372">
    <property type="entry name" value="G-PROTEIN COUPLED RECEPTORS FAMILY 1 PROFILE DOMAIN-CONTAINING PROTEIN"/>
    <property type="match status" value="1"/>
</dbReference>
<feature type="transmembrane region" description="Helical" evidence="10">
    <location>
        <begin position="137"/>
        <end position="158"/>
    </location>
</feature>
<evidence type="ECO:0000256" key="2">
    <source>
        <dbReference type="ARBA" id="ARBA00022475"/>
    </source>
</evidence>
<feature type="transmembrane region" description="Helical" evidence="10">
    <location>
        <begin position="261"/>
        <end position="281"/>
    </location>
</feature>
<dbReference type="AlphaFoldDB" id="A0A913Y301"/>
<name>A0A913Y301_EXADI</name>
<feature type="transmembrane region" description="Helical" evidence="10">
    <location>
        <begin position="57"/>
        <end position="79"/>
    </location>
</feature>
<evidence type="ECO:0000259" key="11">
    <source>
        <dbReference type="PROSITE" id="PS50262"/>
    </source>
</evidence>
<evidence type="ECO:0000313" key="13">
    <source>
        <dbReference type="Proteomes" id="UP000887567"/>
    </source>
</evidence>
<dbReference type="SUPFAM" id="SSF81321">
    <property type="entry name" value="Family A G protein-coupled receptor-like"/>
    <property type="match status" value="1"/>
</dbReference>
<evidence type="ECO:0000256" key="8">
    <source>
        <dbReference type="ARBA" id="ARBA00023224"/>
    </source>
</evidence>
<comment type="subcellular location">
    <subcellularLocation>
        <location evidence="1">Cell membrane</location>
        <topology evidence="1">Multi-pass membrane protein</topology>
    </subcellularLocation>
</comment>
<organism evidence="12 13">
    <name type="scientific">Exaiptasia diaphana</name>
    <name type="common">Tropical sea anemone</name>
    <name type="synonym">Aiptasia pulchella</name>
    <dbReference type="NCBI Taxonomy" id="2652724"/>
    <lineage>
        <taxon>Eukaryota</taxon>
        <taxon>Metazoa</taxon>
        <taxon>Cnidaria</taxon>
        <taxon>Anthozoa</taxon>
        <taxon>Hexacorallia</taxon>
        <taxon>Actiniaria</taxon>
        <taxon>Aiptasiidae</taxon>
        <taxon>Exaiptasia</taxon>
    </lineage>
</organism>
<dbReference type="GO" id="GO:0005886">
    <property type="term" value="C:plasma membrane"/>
    <property type="evidence" value="ECO:0007669"/>
    <property type="project" value="UniProtKB-SubCell"/>
</dbReference>
<dbReference type="CDD" id="cd00637">
    <property type="entry name" value="7tm_classA_rhodopsin-like"/>
    <property type="match status" value="1"/>
</dbReference>
<dbReference type="Proteomes" id="UP000887567">
    <property type="component" value="Unplaced"/>
</dbReference>
<protein>
    <recommendedName>
        <fullName evidence="11">G-protein coupled receptors family 1 profile domain-containing protein</fullName>
    </recommendedName>
</protein>
<dbReference type="InterPro" id="IPR050569">
    <property type="entry name" value="TAAR"/>
</dbReference>
<dbReference type="Gene3D" id="1.20.1070.10">
    <property type="entry name" value="Rhodopsin 7-helix transmembrane proteins"/>
    <property type="match status" value="1"/>
</dbReference>
<keyword evidence="8 9" id="KW-0807">Transducer</keyword>
<evidence type="ECO:0000256" key="6">
    <source>
        <dbReference type="ARBA" id="ARBA00023136"/>
    </source>
</evidence>
<dbReference type="KEGG" id="epa:110251898"/>
<evidence type="ECO:0000313" key="12">
    <source>
        <dbReference type="EnsemblMetazoa" id="XP_020914305.1"/>
    </source>
</evidence>
<dbReference type="InterPro" id="IPR000276">
    <property type="entry name" value="GPCR_Rhodpsn"/>
</dbReference>
<feature type="transmembrane region" description="Helical" evidence="10">
    <location>
        <begin position="99"/>
        <end position="116"/>
    </location>
</feature>
<dbReference type="PROSITE" id="PS50262">
    <property type="entry name" value="G_PROTEIN_RECEP_F1_2"/>
    <property type="match status" value="1"/>
</dbReference>
<dbReference type="EnsemblMetazoa" id="XM_021058646.2">
    <property type="protein sequence ID" value="XP_020914305.1"/>
    <property type="gene ID" value="LOC110251898"/>
</dbReference>
<keyword evidence="6 10" id="KW-0472">Membrane</keyword>
<sequence>MNATNCCFDSCNPNLQPVPHAIFVSLHCISSSLAVFGNIIVLIAFGKTPSLHYTSNYFLVSLSVADLVVGLLISPLYIAITTLQVWVSDHWLYLAENCLWIQTLMATTFSLAAVSIDRYLAITRVFDYADIVTRDRCVRIIFSIWTASILFGSTAYYTPKTYSSVLWTTCLVTTFGIPLIIICLCYYKILKTARYHARQIATTHTSDVNKRKECLRNNKAAFTIGIIIGCFVTLFTPSFIFACIELNAEDKCRKLIIYRHWLWGIWVSYLSSAINPWIYAVRSIEFRKAMKRVVKCAWE</sequence>
<evidence type="ECO:0000256" key="3">
    <source>
        <dbReference type="ARBA" id="ARBA00022692"/>
    </source>
</evidence>
<keyword evidence="4 10" id="KW-1133">Transmembrane helix</keyword>
<keyword evidence="2" id="KW-1003">Cell membrane</keyword>
<dbReference type="OMA" id="CGENTEY"/>
<feature type="domain" description="G-protein coupled receptors family 1 profile" evidence="11">
    <location>
        <begin position="37"/>
        <end position="279"/>
    </location>
</feature>
<dbReference type="GeneID" id="110251898"/>
<evidence type="ECO:0000256" key="4">
    <source>
        <dbReference type="ARBA" id="ARBA00022989"/>
    </source>
</evidence>
<keyword evidence="7 9" id="KW-0675">Receptor</keyword>
<dbReference type="RefSeq" id="XP_020914305.1">
    <property type="nucleotide sequence ID" value="XM_021058646.2"/>
</dbReference>
<dbReference type="PROSITE" id="PS00237">
    <property type="entry name" value="G_PROTEIN_RECEP_F1_1"/>
    <property type="match status" value="1"/>
</dbReference>
<proteinExistence type="inferred from homology"/>
<keyword evidence="5 9" id="KW-0297">G-protein coupled receptor</keyword>
<dbReference type="Pfam" id="PF00001">
    <property type="entry name" value="7tm_1"/>
    <property type="match status" value="1"/>
</dbReference>